<dbReference type="OrthoDB" id="9804759at2"/>
<dbReference type="InterPro" id="IPR044996">
    <property type="entry name" value="COQ10-like"/>
</dbReference>
<evidence type="ECO:0000256" key="1">
    <source>
        <dbReference type="ARBA" id="ARBA00008918"/>
    </source>
</evidence>
<dbReference type="Pfam" id="PF03364">
    <property type="entry name" value="Polyketide_cyc"/>
    <property type="match status" value="1"/>
</dbReference>
<dbReference type="AlphaFoldDB" id="A0A419A027"/>
<comment type="similarity">
    <text evidence="1">Belongs to the ribosome association toxin RatA family.</text>
</comment>
<dbReference type="GO" id="GO:0045333">
    <property type="term" value="P:cellular respiration"/>
    <property type="evidence" value="ECO:0007669"/>
    <property type="project" value="InterPro"/>
</dbReference>
<name>A0A419A027_9RHOB</name>
<feature type="domain" description="Coenzyme Q-binding protein COQ10 START" evidence="2">
    <location>
        <begin position="10"/>
        <end position="145"/>
    </location>
</feature>
<dbReference type="Gene3D" id="3.30.530.20">
    <property type="match status" value="1"/>
</dbReference>
<proteinExistence type="inferred from homology"/>
<evidence type="ECO:0000313" key="4">
    <source>
        <dbReference type="Proteomes" id="UP000285530"/>
    </source>
</evidence>
<sequence length="156" mass="18325">MPHHQDSRNLPYSARQMYDLVADIDKYPQFLPWNSAARIRSRQTRPDGAEEIAADLVISFKVFREKFGSRVVLWPEDANGRLKIDTEYLDGPFKYMRSGWSFKDRPEGGCHVDFYVDFEFKNAILQRLIGVVFNEAMRRIVRAFEDRARKLYGETP</sequence>
<dbReference type="PANTHER" id="PTHR12901">
    <property type="entry name" value="SPERM PROTEIN HOMOLOG"/>
    <property type="match status" value="1"/>
</dbReference>
<comment type="caution">
    <text evidence="3">The sequence shown here is derived from an EMBL/GenBank/DDBJ whole genome shotgun (WGS) entry which is preliminary data.</text>
</comment>
<organism evidence="3 4">
    <name type="scientific">Paracoccus aestuarii</name>
    <dbReference type="NCBI Taxonomy" id="453842"/>
    <lineage>
        <taxon>Bacteria</taxon>
        <taxon>Pseudomonadati</taxon>
        <taxon>Pseudomonadota</taxon>
        <taxon>Alphaproteobacteria</taxon>
        <taxon>Rhodobacterales</taxon>
        <taxon>Paracoccaceae</taxon>
        <taxon>Paracoccus</taxon>
    </lineage>
</organism>
<keyword evidence="4" id="KW-1185">Reference proteome</keyword>
<accession>A0A419A027</accession>
<dbReference type="InterPro" id="IPR005031">
    <property type="entry name" value="COQ10_START"/>
</dbReference>
<dbReference type="Proteomes" id="UP000285530">
    <property type="component" value="Unassembled WGS sequence"/>
</dbReference>
<dbReference type="SUPFAM" id="SSF55961">
    <property type="entry name" value="Bet v1-like"/>
    <property type="match status" value="1"/>
</dbReference>
<dbReference type="GO" id="GO:0048039">
    <property type="term" value="F:ubiquinone binding"/>
    <property type="evidence" value="ECO:0007669"/>
    <property type="project" value="InterPro"/>
</dbReference>
<dbReference type="EMBL" id="QZEV01000013">
    <property type="protein sequence ID" value="RJL06105.1"/>
    <property type="molecule type" value="Genomic_DNA"/>
</dbReference>
<evidence type="ECO:0000259" key="2">
    <source>
        <dbReference type="Pfam" id="PF03364"/>
    </source>
</evidence>
<dbReference type="CDD" id="cd07813">
    <property type="entry name" value="COQ10p_like"/>
    <property type="match status" value="1"/>
</dbReference>
<dbReference type="InterPro" id="IPR023393">
    <property type="entry name" value="START-like_dom_sf"/>
</dbReference>
<reference evidence="3 4" key="1">
    <citation type="submission" date="2018-09" db="EMBL/GenBank/DDBJ databases">
        <title>Paracoccus onubensis nov. sp. a moderate halophilic bacterium isolated from Gruta de las Maravillas (Aracena, Spain).</title>
        <authorList>
            <person name="Jurado V."/>
            <person name="Gutierrez-Patricio S."/>
            <person name="Gonzalez-Pimentel J.L."/>
            <person name="Laiz L."/>
            <person name="Saiz-Jimenez C."/>
        </authorList>
    </citation>
    <scope>NUCLEOTIDE SEQUENCE [LARGE SCALE GENOMIC DNA]</scope>
    <source>
        <strain evidence="3 4">DSM 19484</strain>
    </source>
</reference>
<dbReference type="RefSeq" id="WP_119885475.1">
    <property type="nucleotide sequence ID" value="NZ_CP067169.1"/>
</dbReference>
<protein>
    <submittedName>
        <fullName evidence="3">Type II toxin-antitoxin system RatA family toxin</fullName>
    </submittedName>
</protein>
<evidence type="ECO:0000313" key="3">
    <source>
        <dbReference type="EMBL" id="RJL06105.1"/>
    </source>
</evidence>
<gene>
    <name evidence="3" type="ORF">D3P06_04815</name>
</gene>
<dbReference type="PANTHER" id="PTHR12901:SF10">
    <property type="entry name" value="COENZYME Q-BINDING PROTEIN COQ10, MITOCHONDRIAL"/>
    <property type="match status" value="1"/>
</dbReference>